<keyword evidence="2" id="KW-0805">Transcription regulation</keyword>
<reference evidence="8 9" key="1">
    <citation type="submission" date="2020-05" db="EMBL/GenBank/DDBJ databases">
        <authorList>
            <person name="Whitworth D."/>
        </authorList>
    </citation>
    <scope>NUCLEOTIDE SEQUENCE [LARGE SCALE GENOMIC DNA]</scope>
    <source>
        <strain evidence="8 9">AB043B</strain>
    </source>
</reference>
<dbReference type="GO" id="GO:0006352">
    <property type="term" value="P:DNA-templated transcription initiation"/>
    <property type="evidence" value="ECO:0007669"/>
    <property type="project" value="InterPro"/>
</dbReference>
<dbReference type="CDD" id="cd06171">
    <property type="entry name" value="Sigma70_r4"/>
    <property type="match status" value="1"/>
</dbReference>
<dbReference type="Gene3D" id="1.10.1740.10">
    <property type="match status" value="1"/>
</dbReference>
<evidence type="ECO:0000313" key="8">
    <source>
        <dbReference type="EMBL" id="NOK39291.1"/>
    </source>
</evidence>
<dbReference type="OrthoDB" id="9780326at2"/>
<keyword evidence="3" id="KW-0731">Sigma factor</keyword>
<feature type="domain" description="RNA polymerase sigma factor 70 region 4 type 2" evidence="7">
    <location>
        <begin position="154"/>
        <end position="206"/>
    </location>
</feature>
<dbReference type="InterPro" id="IPR036388">
    <property type="entry name" value="WH-like_DNA-bd_sf"/>
</dbReference>
<keyword evidence="9" id="KW-1185">Reference proteome</keyword>
<evidence type="ECO:0000313" key="9">
    <source>
        <dbReference type="Proteomes" id="UP000563426"/>
    </source>
</evidence>
<dbReference type="SUPFAM" id="SSF88659">
    <property type="entry name" value="Sigma3 and sigma4 domains of RNA polymerase sigma factors"/>
    <property type="match status" value="1"/>
</dbReference>
<dbReference type="InterPro" id="IPR013249">
    <property type="entry name" value="RNA_pol_sigma70_r4_t2"/>
</dbReference>
<dbReference type="RefSeq" id="WP_120530098.1">
    <property type="nucleotide sequence ID" value="NZ_JABFJV010000445.1"/>
</dbReference>
<dbReference type="Pfam" id="PF08281">
    <property type="entry name" value="Sigma70_r4_2"/>
    <property type="match status" value="1"/>
</dbReference>
<gene>
    <name evidence="8" type="ORF">HMI49_39555</name>
</gene>
<evidence type="ECO:0000259" key="6">
    <source>
        <dbReference type="Pfam" id="PF04542"/>
    </source>
</evidence>
<dbReference type="EMBL" id="JABFJV010000445">
    <property type="protein sequence ID" value="NOK39291.1"/>
    <property type="molecule type" value="Genomic_DNA"/>
</dbReference>
<keyword evidence="5" id="KW-0804">Transcription</keyword>
<dbReference type="AlphaFoldDB" id="A0A3A8HIC2"/>
<keyword evidence="4" id="KW-0238">DNA-binding</keyword>
<evidence type="ECO:0000256" key="2">
    <source>
        <dbReference type="ARBA" id="ARBA00023015"/>
    </source>
</evidence>
<comment type="similarity">
    <text evidence="1">Belongs to the sigma-70 factor family. ECF subfamily.</text>
</comment>
<dbReference type="GO" id="GO:0003677">
    <property type="term" value="F:DNA binding"/>
    <property type="evidence" value="ECO:0007669"/>
    <property type="project" value="UniProtKB-KW"/>
</dbReference>
<dbReference type="Proteomes" id="UP000563426">
    <property type="component" value="Unassembled WGS sequence"/>
</dbReference>
<dbReference type="Gene3D" id="1.10.10.10">
    <property type="entry name" value="Winged helix-like DNA-binding domain superfamily/Winged helix DNA-binding domain"/>
    <property type="match status" value="1"/>
</dbReference>
<organism evidence="8 9">
    <name type="scientific">Corallococcus exercitus</name>
    <dbReference type="NCBI Taxonomy" id="2316736"/>
    <lineage>
        <taxon>Bacteria</taxon>
        <taxon>Pseudomonadati</taxon>
        <taxon>Myxococcota</taxon>
        <taxon>Myxococcia</taxon>
        <taxon>Myxococcales</taxon>
        <taxon>Cystobacterineae</taxon>
        <taxon>Myxococcaceae</taxon>
        <taxon>Corallococcus</taxon>
    </lineage>
</organism>
<dbReference type="SUPFAM" id="SSF88946">
    <property type="entry name" value="Sigma2 domain of RNA polymerase sigma factors"/>
    <property type="match status" value="1"/>
</dbReference>
<comment type="caution">
    <text evidence="8">The sequence shown here is derived from an EMBL/GenBank/DDBJ whole genome shotgun (WGS) entry which is preliminary data.</text>
</comment>
<dbReference type="Pfam" id="PF04542">
    <property type="entry name" value="Sigma70_r2"/>
    <property type="match status" value="1"/>
</dbReference>
<name>A0A3A8HIC2_9BACT</name>
<accession>A0A3A8HIC2</accession>
<dbReference type="InterPro" id="IPR014284">
    <property type="entry name" value="RNA_pol_sigma-70_dom"/>
</dbReference>
<dbReference type="NCBIfam" id="TIGR02937">
    <property type="entry name" value="sigma70-ECF"/>
    <property type="match status" value="1"/>
</dbReference>
<proteinExistence type="inferred from homology"/>
<evidence type="ECO:0000256" key="4">
    <source>
        <dbReference type="ARBA" id="ARBA00023125"/>
    </source>
</evidence>
<protein>
    <submittedName>
        <fullName evidence="8">Sigma-70 family RNA polymerase sigma factor</fullName>
    </submittedName>
</protein>
<dbReference type="PANTHER" id="PTHR43133:SF8">
    <property type="entry name" value="RNA POLYMERASE SIGMA FACTOR HI_1459-RELATED"/>
    <property type="match status" value="1"/>
</dbReference>
<evidence type="ECO:0000256" key="3">
    <source>
        <dbReference type="ARBA" id="ARBA00023082"/>
    </source>
</evidence>
<feature type="domain" description="RNA polymerase sigma-70 region 2" evidence="6">
    <location>
        <begin position="49"/>
        <end position="116"/>
    </location>
</feature>
<dbReference type="InterPro" id="IPR013325">
    <property type="entry name" value="RNA_pol_sigma_r2"/>
</dbReference>
<dbReference type="PANTHER" id="PTHR43133">
    <property type="entry name" value="RNA POLYMERASE ECF-TYPE SIGMA FACTO"/>
    <property type="match status" value="1"/>
</dbReference>
<dbReference type="InterPro" id="IPR013324">
    <property type="entry name" value="RNA_pol_sigma_r3/r4-like"/>
</dbReference>
<evidence type="ECO:0000259" key="7">
    <source>
        <dbReference type="Pfam" id="PF08281"/>
    </source>
</evidence>
<sequence>MSPGGVLDVGQQALATEAAADPRREAARREEQALLVRLRRGDPEAFESLVREHQDRLYDFCFRMVGDREEAHDLVQEIFVSVHQNVRRFREDARLSTWLFRISKNHCLNRLKYLQRRGRGRSDVYDETSAAAIAEGGGAPPQPDAALDAARERARVQRAISQLDPDARMLVALRDIEGLSYDEIVDITELPEGTVKSRLHRAREKLADLLGRFEP</sequence>
<evidence type="ECO:0000256" key="5">
    <source>
        <dbReference type="ARBA" id="ARBA00023163"/>
    </source>
</evidence>
<dbReference type="InterPro" id="IPR039425">
    <property type="entry name" value="RNA_pol_sigma-70-like"/>
</dbReference>
<dbReference type="InterPro" id="IPR007627">
    <property type="entry name" value="RNA_pol_sigma70_r2"/>
</dbReference>
<dbReference type="GO" id="GO:0016987">
    <property type="term" value="F:sigma factor activity"/>
    <property type="evidence" value="ECO:0007669"/>
    <property type="project" value="UniProtKB-KW"/>
</dbReference>
<evidence type="ECO:0000256" key="1">
    <source>
        <dbReference type="ARBA" id="ARBA00010641"/>
    </source>
</evidence>